<feature type="domain" description="DUF7978" evidence="2">
    <location>
        <begin position="20"/>
        <end position="203"/>
    </location>
</feature>
<dbReference type="Proteomes" id="UP000437065">
    <property type="component" value="Unassembled WGS sequence"/>
</dbReference>
<feature type="transmembrane region" description="Helical" evidence="1">
    <location>
        <begin position="178"/>
        <end position="205"/>
    </location>
</feature>
<name>A0A6B0SRM7_9EURY</name>
<evidence type="ECO:0000313" key="3">
    <source>
        <dbReference type="EMBL" id="MXR41574.1"/>
    </source>
</evidence>
<dbReference type="EMBL" id="WUUS01000005">
    <property type="protein sequence ID" value="MXR41574.1"/>
    <property type="molecule type" value="Genomic_DNA"/>
</dbReference>
<organism evidence="3 4">
    <name type="scientific">Halobaculum saliterrae</name>
    <dbReference type="NCBI Taxonomy" id="2073113"/>
    <lineage>
        <taxon>Archaea</taxon>
        <taxon>Methanobacteriati</taxon>
        <taxon>Methanobacteriota</taxon>
        <taxon>Stenosarchaea group</taxon>
        <taxon>Halobacteria</taxon>
        <taxon>Halobacteriales</taxon>
        <taxon>Haloferacaceae</taxon>
        <taxon>Halobaculum</taxon>
    </lineage>
</organism>
<keyword evidence="1" id="KW-0812">Transmembrane</keyword>
<accession>A0A6B0SRM7</accession>
<dbReference type="InterPro" id="IPR058284">
    <property type="entry name" value="DUF7978"/>
</dbReference>
<keyword evidence="4" id="KW-1185">Reference proteome</keyword>
<evidence type="ECO:0000259" key="2">
    <source>
        <dbReference type="Pfam" id="PF25933"/>
    </source>
</evidence>
<dbReference type="RefSeq" id="WP_159666239.1">
    <property type="nucleotide sequence ID" value="NZ_WUUS01000005.1"/>
</dbReference>
<keyword evidence="1" id="KW-0472">Membrane</keyword>
<feature type="transmembrane region" description="Helical" evidence="1">
    <location>
        <begin position="145"/>
        <end position="166"/>
    </location>
</feature>
<dbReference type="Pfam" id="PF25933">
    <property type="entry name" value="DUF7978"/>
    <property type="match status" value="1"/>
</dbReference>
<comment type="caution">
    <text evidence="3">The sequence shown here is derived from an EMBL/GenBank/DDBJ whole genome shotgun (WGS) entry which is preliminary data.</text>
</comment>
<protein>
    <submittedName>
        <fullName evidence="3">Transporter</fullName>
    </submittedName>
</protein>
<reference evidence="3 4" key="1">
    <citation type="submission" date="2019-12" db="EMBL/GenBank/DDBJ databases">
        <title>Isolation and characterization of three novel carbon monoxide-oxidizing members of Halobacteria from salione crusts and soils.</title>
        <authorList>
            <person name="Myers M.R."/>
            <person name="King G.M."/>
        </authorList>
    </citation>
    <scope>NUCLEOTIDE SEQUENCE [LARGE SCALE GENOMIC DNA]</scope>
    <source>
        <strain evidence="3 4">WSA2</strain>
    </source>
</reference>
<feature type="transmembrane region" description="Helical" evidence="1">
    <location>
        <begin position="113"/>
        <end position="133"/>
    </location>
</feature>
<sequence length="207" mass="20586">MDDERTNAGATGADGSGTGGIRERVSLLPGTLAGVGAYLLGYLVVYVTQAGAVRERLSGLNFLTSLFGGDPVAAWQGVGWYFYNAHFVATVSPTFGGGARSSNLLASADAGVGYLYVVPPLALLLAGAAVAMLHEAEEATDGALAALGVVPAYFLLAVVGTVAFAYGVGDAGSVHPDYVTAALLAGVVYPAVFGGVGGALGSLVVDA</sequence>
<dbReference type="AlphaFoldDB" id="A0A6B0SRM7"/>
<gene>
    <name evidence="3" type="ORF">GRX01_09515</name>
</gene>
<evidence type="ECO:0000256" key="1">
    <source>
        <dbReference type="SAM" id="Phobius"/>
    </source>
</evidence>
<proteinExistence type="predicted"/>
<feature type="transmembrane region" description="Helical" evidence="1">
    <location>
        <begin position="60"/>
        <end position="83"/>
    </location>
</feature>
<feature type="transmembrane region" description="Helical" evidence="1">
    <location>
        <begin position="27"/>
        <end position="48"/>
    </location>
</feature>
<keyword evidence="1" id="KW-1133">Transmembrane helix</keyword>
<evidence type="ECO:0000313" key="4">
    <source>
        <dbReference type="Proteomes" id="UP000437065"/>
    </source>
</evidence>